<dbReference type="InterPro" id="IPR051449">
    <property type="entry name" value="ABC-2_transporter_component"/>
</dbReference>
<gene>
    <name evidence="8" type="ORF">HPS55_13215</name>
</gene>
<feature type="transmembrane region" description="Helical" evidence="6">
    <location>
        <begin position="282"/>
        <end position="303"/>
    </location>
</feature>
<feature type="transmembrane region" description="Helical" evidence="6">
    <location>
        <begin position="310"/>
        <end position="329"/>
    </location>
</feature>
<protein>
    <submittedName>
        <fullName evidence="8">ABC transporter permease</fullName>
    </submittedName>
</protein>
<dbReference type="PANTHER" id="PTHR30294">
    <property type="entry name" value="MEMBRANE COMPONENT OF ABC TRANSPORTER YHHJ-RELATED"/>
    <property type="match status" value="1"/>
</dbReference>
<dbReference type="GeneID" id="82158729"/>
<dbReference type="PANTHER" id="PTHR30294:SF46">
    <property type="entry name" value="ABC TRANSPORTER PERMEASE"/>
    <property type="match status" value="1"/>
</dbReference>
<feature type="transmembrane region" description="Helical" evidence="6">
    <location>
        <begin position="373"/>
        <end position="391"/>
    </location>
</feature>
<evidence type="ECO:0000256" key="4">
    <source>
        <dbReference type="ARBA" id="ARBA00022989"/>
    </source>
</evidence>
<comment type="subcellular location">
    <subcellularLocation>
        <location evidence="1">Cell membrane</location>
        <topology evidence="1">Multi-pass membrane protein</topology>
    </subcellularLocation>
</comment>
<keyword evidence="5 6" id="KW-0472">Membrane</keyword>
<reference evidence="8 9" key="1">
    <citation type="submission" date="2020-05" db="EMBL/GenBank/DDBJ databases">
        <title>Distinct polysaccharide utilization as determinants for interspecies competition between intestinal Prevotella spp.</title>
        <authorList>
            <person name="Galvez E.J.C."/>
            <person name="Iljazovic A."/>
            <person name="Strowig T."/>
        </authorList>
    </citation>
    <scope>NUCLEOTIDE SEQUENCE [LARGE SCALE GENOMIC DNA]</scope>
    <source>
        <strain evidence="8 9">PROD</strain>
    </source>
</reference>
<organism evidence="8 9">
    <name type="scientific">Xylanibacter rodentium</name>
    <dbReference type="NCBI Taxonomy" id="2736289"/>
    <lineage>
        <taxon>Bacteria</taxon>
        <taxon>Pseudomonadati</taxon>
        <taxon>Bacteroidota</taxon>
        <taxon>Bacteroidia</taxon>
        <taxon>Bacteroidales</taxon>
        <taxon>Prevotellaceae</taxon>
        <taxon>Xylanibacter</taxon>
    </lineage>
</organism>
<evidence type="ECO:0000313" key="8">
    <source>
        <dbReference type="EMBL" id="NPE15266.1"/>
    </source>
</evidence>
<dbReference type="InterPro" id="IPR013525">
    <property type="entry name" value="ABC2_TM"/>
</dbReference>
<dbReference type="Proteomes" id="UP001193734">
    <property type="component" value="Unassembled WGS sequence"/>
</dbReference>
<keyword evidence="2" id="KW-1003">Cell membrane</keyword>
<evidence type="ECO:0000256" key="2">
    <source>
        <dbReference type="ARBA" id="ARBA00022475"/>
    </source>
</evidence>
<evidence type="ECO:0000256" key="3">
    <source>
        <dbReference type="ARBA" id="ARBA00022692"/>
    </source>
</evidence>
<dbReference type="RefSeq" id="WP_172178668.1">
    <property type="nucleotide sequence ID" value="NZ_CASGIA010000042.1"/>
</dbReference>
<feature type="transmembrane region" description="Helical" evidence="6">
    <location>
        <begin position="33"/>
        <end position="52"/>
    </location>
</feature>
<keyword evidence="4 6" id="KW-1133">Transmembrane helix</keyword>
<evidence type="ECO:0000259" key="7">
    <source>
        <dbReference type="Pfam" id="PF12698"/>
    </source>
</evidence>
<dbReference type="EMBL" id="JABKKE010000034">
    <property type="protein sequence ID" value="NPE15266.1"/>
    <property type="molecule type" value="Genomic_DNA"/>
</dbReference>
<evidence type="ECO:0000256" key="6">
    <source>
        <dbReference type="SAM" id="Phobius"/>
    </source>
</evidence>
<keyword evidence="3 6" id="KW-0812">Transmembrane</keyword>
<feature type="domain" description="ABC-2 type transporter transmembrane" evidence="7">
    <location>
        <begin position="34"/>
        <end position="386"/>
    </location>
</feature>
<comment type="caution">
    <text evidence="8">The sequence shown here is derived from an EMBL/GenBank/DDBJ whole genome shotgun (WGS) entry which is preliminary data.</text>
</comment>
<feature type="transmembrane region" description="Helical" evidence="6">
    <location>
        <begin position="240"/>
        <end position="262"/>
    </location>
</feature>
<name>A0ABX2AXG3_9BACT</name>
<sequence length="425" mass="48573">MSNKGFLNRVMEGIRDACHVWAQELKGTFRDEGVLIFFIIVPIAYPLLYSWIYNNEVVHEVPVAVVDDSHSAMSRMFVRRCDASPDVSIKYHAADMDEAKAMLSRQEVKGIYYIPSDFSTNLNRMQQTAVSVYCDMSLMLTYKAVYQTAMAVSQDMNSAIQIQTLGNTTDREDEIATRPLDYEEVPMFNPTGGYGNFILPGVLMLILQQTLVLGIGLSAGTARETNRFRELIPISRHYRGVFRIVLGKSMCYIMIYSVMAAYLTLLVPRIFGFVTMAQGPELIAIMLPYLCACIFFGMTVSCLIRHRENVMLLVVFFSVPLLFMSGVSWPQSNIPGIWQGVSWIFPSTFGVRAFVRVNSMGATLGDVLPEYRILWIQTVVYFITACIVYRYQIQLSRHKVICRLQHIRHKREVRKQQRKFIQDSN</sequence>
<feature type="transmembrane region" description="Helical" evidence="6">
    <location>
        <begin position="197"/>
        <end position="219"/>
    </location>
</feature>
<accession>A0ABX2AXG3</accession>
<proteinExistence type="predicted"/>
<evidence type="ECO:0000256" key="5">
    <source>
        <dbReference type="ARBA" id="ARBA00023136"/>
    </source>
</evidence>
<evidence type="ECO:0000256" key="1">
    <source>
        <dbReference type="ARBA" id="ARBA00004651"/>
    </source>
</evidence>
<dbReference type="Gene3D" id="3.40.1710.10">
    <property type="entry name" value="abc type-2 transporter like domain"/>
    <property type="match status" value="1"/>
</dbReference>
<keyword evidence="9" id="KW-1185">Reference proteome</keyword>
<dbReference type="Pfam" id="PF12698">
    <property type="entry name" value="ABC2_membrane_3"/>
    <property type="match status" value="1"/>
</dbReference>
<evidence type="ECO:0000313" key="9">
    <source>
        <dbReference type="Proteomes" id="UP001193734"/>
    </source>
</evidence>